<dbReference type="InterPro" id="IPR036259">
    <property type="entry name" value="MFS_trans_sf"/>
</dbReference>
<dbReference type="Pfam" id="PF09945">
    <property type="entry name" value="DUF2177"/>
    <property type="match status" value="1"/>
</dbReference>
<feature type="transmembrane region" description="Helical" evidence="1">
    <location>
        <begin position="7"/>
        <end position="25"/>
    </location>
</feature>
<protein>
    <submittedName>
        <fullName evidence="2">DUF2177 family protein</fullName>
    </submittedName>
</protein>
<keyword evidence="1" id="KW-1133">Transmembrane helix</keyword>
<organism evidence="2 3">
    <name type="scientific">Roseibium aggregatum</name>
    <dbReference type="NCBI Taxonomy" id="187304"/>
    <lineage>
        <taxon>Bacteria</taxon>
        <taxon>Pseudomonadati</taxon>
        <taxon>Pseudomonadota</taxon>
        <taxon>Alphaproteobacteria</taxon>
        <taxon>Hyphomicrobiales</taxon>
        <taxon>Stappiaceae</taxon>
        <taxon>Roseibium</taxon>
    </lineage>
</organism>
<evidence type="ECO:0000313" key="2">
    <source>
        <dbReference type="EMBL" id="MBN9673662.1"/>
    </source>
</evidence>
<accession>A0A939J6E9</accession>
<feature type="transmembrane region" description="Helical" evidence="1">
    <location>
        <begin position="45"/>
        <end position="65"/>
    </location>
</feature>
<reference evidence="2" key="1">
    <citation type="submission" date="2020-12" db="EMBL/GenBank/DDBJ databases">
        <title>Oil enriched cultivation method for isolating marine PHA-producing bacteria.</title>
        <authorList>
            <person name="Zheng W."/>
            <person name="Yu S."/>
            <person name="Huang Y."/>
        </authorList>
    </citation>
    <scope>NUCLEOTIDE SEQUENCE</scope>
    <source>
        <strain evidence="2">SY-2-12</strain>
    </source>
</reference>
<feature type="transmembrane region" description="Helical" evidence="1">
    <location>
        <begin position="111"/>
        <end position="129"/>
    </location>
</feature>
<proteinExistence type="predicted"/>
<gene>
    <name evidence="2" type="ORF">JF539_25115</name>
</gene>
<sequence length="137" mass="15045">MAKLVTAYFTTALVFLAVDYVWLTRVATRFYFDRIGHLLMDKPNLAAAGLFYILYVVGIVVFAVAPALKSESVWIAVVYGALFGFFTYATYDVTNYATLKGWPAEVVAVDVAWGTVLSGFSAAAGYLLTRQLIAFSQ</sequence>
<feature type="transmembrane region" description="Helical" evidence="1">
    <location>
        <begin position="72"/>
        <end position="91"/>
    </location>
</feature>
<evidence type="ECO:0000256" key="1">
    <source>
        <dbReference type="SAM" id="Phobius"/>
    </source>
</evidence>
<dbReference type="EMBL" id="JAEKJZ010000007">
    <property type="protein sequence ID" value="MBN9673662.1"/>
    <property type="molecule type" value="Genomic_DNA"/>
</dbReference>
<evidence type="ECO:0000313" key="3">
    <source>
        <dbReference type="Proteomes" id="UP000664096"/>
    </source>
</evidence>
<keyword evidence="1" id="KW-0812">Transmembrane</keyword>
<name>A0A939J6E9_9HYPH</name>
<dbReference type="RefSeq" id="WP_207143675.1">
    <property type="nucleotide sequence ID" value="NZ_JAEKJZ010000007.1"/>
</dbReference>
<keyword evidence="1" id="KW-0472">Membrane</keyword>
<dbReference type="Proteomes" id="UP000664096">
    <property type="component" value="Unassembled WGS sequence"/>
</dbReference>
<dbReference type="SUPFAM" id="SSF103473">
    <property type="entry name" value="MFS general substrate transporter"/>
    <property type="match status" value="1"/>
</dbReference>
<dbReference type="InterPro" id="IPR018687">
    <property type="entry name" value="DUF2177_membr"/>
</dbReference>
<comment type="caution">
    <text evidence="2">The sequence shown here is derived from an EMBL/GenBank/DDBJ whole genome shotgun (WGS) entry which is preliminary data.</text>
</comment>
<dbReference type="AlphaFoldDB" id="A0A939J6E9"/>